<evidence type="ECO:0000256" key="4">
    <source>
        <dbReference type="ARBA" id="ARBA00023163"/>
    </source>
</evidence>
<feature type="compositionally biased region" description="Basic and acidic residues" evidence="6">
    <location>
        <begin position="66"/>
        <end position="80"/>
    </location>
</feature>
<dbReference type="PROSITE" id="PS00463">
    <property type="entry name" value="ZN2_CY6_FUNGAL_1"/>
    <property type="match status" value="1"/>
</dbReference>
<dbReference type="STRING" id="1036611.A0A1L9PDJ2"/>
<dbReference type="GO" id="GO:0003677">
    <property type="term" value="F:DNA binding"/>
    <property type="evidence" value="ECO:0007669"/>
    <property type="project" value="UniProtKB-KW"/>
</dbReference>
<dbReference type="Gene3D" id="4.10.240.10">
    <property type="entry name" value="Zn(2)-C6 fungal-type DNA-binding domain"/>
    <property type="match status" value="1"/>
</dbReference>
<dbReference type="GO" id="GO:0000981">
    <property type="term" value="F:DNA-binding transcription factor activity, RNA polymerase II-specific"/>
    <property type="evidence" value="ECO:0007669"/>
    <property type="project" value="InterPro"/>
</dbReference>
<keyword evidence="4" id="KW-0804">Transcription</keyword>
<protein>
    <recommendedName>
        <fullName evidence="7">Zn(2)-C6 fungal-type domain-containing protein</fullName>
    </recommendedName>
</protein>
<dbReference type="RefSeq" id="XP_040665343.1">
    <property type="nucleotide sequence ID" value="XM_040809899.1"/>
</dbReference>
<dbReference type="OrthoDB" id="5419315at2759"/>
<proteinExistence type="predicted"/>
<reference evidence="9" key="1">
    <citation type="journal article" date="2017" name="Genome Biol.">
        <title>Comparative genomics reveals high biological diversity and specific adaptations in the industrially and medically important fungal genus Aspergillus.</title>
        <authorList>
            <person name="de Vries R.P."/>
            <person name="Riley R."/>
            <person name="Wiebenga A."/>
            <person name="Aguilar-Osorio G."/>
            <person name="Amillis S."/>
            <person name="Uchima C.A."/>
            <person name="Anderluh G."/>
            <person name="Asadollahi M."/>
            <person name="Askin M."/>
            <person name="Barry K."/>
            <person name="Battaglia E."/>
            <person name="Bayram O."/>
            <person name="Benocci T."/>
            <person name="Braus-Stromeyer S.A."/>
            <person name="Caldana C."/>
            <person name="Canovas D."/>
            <person name="Cerqueira G.C."/>
            <person name="Chen F."/>
            <person name="Chen W."/>
            <person name="Choi C."/>
            <person name="Clum A."/>
            <person name="Dos Santos R.A."/>
            <person name="Damasio A.R."/>
            <person name="Diallinas G."/>
            <person name="Emri T."/>
            <person name="Fekete E."/>
            <person name="Flipphi M."/>
            <person name="Freyberg S."/>
            <person name="Gallo A."/>
            <person name="Gournas C."/>
            <person name="Habgood R."/>
            <person name="Hainaut M."/>
            <person name="Harispe M.L."/>
            <person name="Henrissat B."/>
            <person name="Hilden K.S."/>
            <person name="Hope R."/>
            <person name="Hossain A."/>
            <person name="Karabika E."/>
            <person name="Karaffa L."/>
            <person name="Karanyi Z."/>
            <person name="Krasevec N."/>
            <person name="Kuo A."/>
            <person name="Kusch H."/>
            <person name="LaButti K."/>
            <person name="Lagendijk E.L."/>
            <person name="Lapidus A."/>
            <person name="Levasseur A."/>
            <person name="Lindquist E."/>
            <person name="Lipzen A."/>
            <person name="Logrieco A.F."/>
            <person name="MacCabe A."/>
            <person name="Maekelae M.R."/>
            <person name="Malavazi I."/>
            <person name="Melin P."/>
            <person name="Meyer V."/>
            <person name="Mielnichuk N."/>
            <person name="Miskei M."/>
            <person name="Molnar A.P."/>
            <person name="Mule G."/>
            <person name="Ngan C.Y."/>
            <person name="Orejas M."/>
            <person name="Orosz E."/>
            <person name="Ouedraogo J.P."/>
            <person name="Overkamp K.M."/>
            <person name="Park H.-S."/>
            <person name="Perrone G."/>
            <person name="Piumi F."/>
            <person name="Punt P.J."/>
            <person name="Ram A.F."/>
            <person name="Ramon A."/>
            <person name="Rauscher S."/>
            <person name="Record E."/>
            <person name="Riano-Pachon D.M."/>
            <person name="Robert V."/>
            <person name="Roehrig J."/>
            <person name="Ruller R."/>
            <person name="Salamov A."/>
            <person name="Salih N.S."/>
            <person name="Samson R.A."/>
            <person name="Sandor E."/>
            <person name="Sanguinetti M."/>
            <person name="Schuetze T."/>
            <person name="Sepcic K."/>
            <person name="Shelest E."/>
            <person name="Sherlock G."/>
            <person name="Sophianopoulou V."/>
            <person name="Squina F.M."/>
            <person name="Sun H."/>
            <person name="Susca A."/>
            <person name="Todd R.B."/>
            <person name="Tsang A."/>
            <person name="Unkles S.E."/>
            <person name="van de Wiele N."/>
            <person name="van Rossen-Uffink D."/>
            <person name="Oliveira J.V."/>
            <person name="Vesth T.C."/>
            <person name="Visser J."/>
            <person name="Yu J.-H."/>
            <person name="Zhou M."/>
            <person name="Andersen M.R."/>
            <person name="Archer D.B."/>
            <person name="Baker S.E."/>
            <person name="Benoit I."/>
            <person name="Brakhage A.A."/>
            <person name="Braus G.H."/>
            <person name="Fischer R."/>
            <person name="Frisvad J.C."/>
            <person name="Goldman G.H."/>
            <person name="Houbraken J."/>
            <person name="Oakley B."/>
            <person name="Pocsi I."/>
            <person name="Scazzocchio C."/>
            <person name="Seiboth B."/>
            <person name="vanKuyk P.A."/>
            <person name="Wortman J."/>
            <person name="Dyer P.S."/>
            <person name="Grigoriev I.V."/>
        </authorList>
    </citation>
    <scope>NUCLEOTIDE SEQUENCE [LARGE SCALE GENOMIC DNA]</scope>
    <source>
        <strain evidence="9">CBS 583.65</strain>
    </source>
</reference>
<dbReference type="Proteomes" id="UP000184073">
    <property type="component" value="Unassembled WGS sequence"/>
</dbReference>
<evidence type="ECO:0000259" key="7">
    <source>
        <dbReference type="PROSITE" id="PS50048"/>
    </source>
</evidence>
<dbReference type="InterPro" id="IPR021858">
    <property type="entry name" value="Fun_TF"/>
</dbReference>
<dbReference type="GO" id="GO:0008270">
    <property type="term" value="F:zinc ion binding"/>
    <property type="evidence" value="ECO:0007669"/>
    <property type="project" value="InterPro"/>
</dbReference>
<evidence type="ECO:0000256" key="5">
    <source>
        <dbReference type="ARBA" id="ARBA00023242"/>
    </source>
</evidence>
<evidence type="ECO:0000256" key="1">
    <source>
        <dbReference type="ARBA" id="ARBA00004123"/>
    </source>
</evidence>
<feature type="domain" description="Zn(2)-C6 fungal-type" evidence="7">
    <location>
        <begin position="14"/>
        <end position="42"/>
    </location>
</feature>
<gene>
    <name evidence="8" type="ORF">ASPVEDRAFT_26379</name>
</gene>
<dbReference type="InterPro" id="IPR036864">
    <property type="entry name" value="Zn2-C6_fun-type_DNA-bd_sf"/>
</dbReference>
<dbReference type="GO" id="GO:0005634">
    <property type="term" value="C:nucleus"/>
    <property type="evidence" value="ECO:0007669"/>
    <property type="project" value="UniProtKB-SubCell"/>
</dbReference>
<dbReference type="AlphaFoldDB" id="A0A1L9PDJ2"/>
<evidence type="ECO:0000256" key="2">
    <source>
        <dbReference type="ARBA" id="ARBA00023015"/>
    </source>
</evidence>
<dbReference type="PANTHER" id="PTHR37534">
    <property type="entry name" value="TRANSCRIPTIONAL ACTIVATOR PROTEIN UGA3"/>
    <property type="match status" value="1"/>
</dbReference>
<organism evidence="8 9">
    <name type="scientific">Aspergillus versicolor CBS 583.65</name>
    <dbReference type="NCBI Taxonomy" id="1036611"/>
    <lineage>
        <taxon>Eukaryota</taxon>
        <taxon>Fungi</taxon>
        <taxon>Dikarya</taxon>
        <taxon>Ascomycota</taxon>
        <taxon>Pezizomycotina</taxon>
        <taxon>Eurotiomycetes</taxon>
        <taxon>Eurotiomycetidae</taxon>
        <taxon>Eurotiales</taxon>
        <taxon>Aspergillaceae</taxon>
        <taxon>Aspergillus</taxon>
        <taxon>Aspergillus subgen. Nidulantes</taxon>
    </lineage>
</organism>
<dbReference type="InterPro" id="IPR001138">
    <property type="entry name" value="Zn2Cys6_DnaBD"/>
</dbReference>
<dbReference type="EMBL" id="KV878127">
    <property type="protein sequence ID" value="OJI99580.1"/>
    <property type="molecule type" value="Genomic_DNA"/>
</dbReference>
<name>A0A1L9PDJ2_ASPVE</name>
<evidence type="ECO:0000256" key="3">
    <source>
        <dbReference type="ARBA" id="ARBA00023125"/>
    </source>
</evidence>
<keyword evidence="9" id="KW-1185">Reference proteome</keyword>
<comment type="subcellular location">
    <subcellularLocation>
        <location evidence="1">Nucleus</location>
    </subcellularLocation>
</comment>
<evidence type="ECO:0000313" key="8">
    <source>
        <dbReference type="EMBL" id="OJI99580.1"/>
    </source>
</evidence>
<evidence type="ECO:0000313" key="9">
    <source>
        <dbReference type="Proteomes" id="UP000184073"/>
    </source>
</evidence>
<keyword evidence="5" id="KW-0539">Nucleus</keyword>
<feature type="region of interest" description="Disordered" evidence="6">
    <location>
        <begin position="65"/>
        <end position="105"/>
    </location>
</feature>
<dbReference type="CDD" id="cd00067">
    <property type="entry name" value="GAL4"/>
    <property type="match status" value="1"/>
</dbReference>
<dbReference type="Pfam" id="PF11951">
    <property type="entry name" value="Fungal_trans_2"/>
    <property type="match status" value="1"/>
</dbReference>
<sequence length="561" mass="63119">MPGNDAFKKRSRSGCRTCRKRHQKCDERKPTCWNCHLRGIKCGGYGITLTNFTAYSGVKGQMVSKMMRDDPDSDSSHDENVPNVATSASMPQAEVDREQPESPFPSTDLAVLPASEAVATEVLDTLCLDSRTNSVSPSDVSMSGQWLPASDQPIEDEGIIDFLPFSSIPEPTLQLTPRDPFDQYLFRYYMDNLSLRLYPVKRDQNPYRIVYGNLATQSEPLFRAIMLASALHLSKLGKLPKFAIKHYRTAMQESFRDNLKKGGEAWSLGATVLLSVVFDIIGTGMDTWSSRLIGCRRLLEMAVRMPGSGTHVGLQCVLLQYNWAVTMGKTLLRGLVPPATFDELKCTDEASAFPGAVEGTEMATQQSQWFDNLPDYQMHVFLREATEYSLTVDRLKALPGGVEELLQMMPRVADLVHRIEAWQPCVSAVQAKYVDSVQHFNEIWRLGMLCFIYSEIYSLGPSDYYLQTCVEESLEPLRKLSWLQACLFPMFMIAVHAQTEAARTSFMTKLTEMHVLLGFQGPLSVASTLKHAWERSDNTEAGKVKWREVIRELGMELNILL</sequence>
<dbReference type="SUPFAM" id="SSF57701">
    <property type="entry name" value="Zn2/Cys6 DNA-binding domain"/>
    <property type="match status" value="1"/>
</dbReference>
<dbReference type="PROSITE" id="PS50048">
    <property type="entry name" value="ZN2_CY6_FUNGAL_2"/>
    <property type="match status" value="1"/>
</dbReference>
<dbReference type="Pfam" id="PF00172">
    <property type="entry name" value="Zn_clus"/>
    <property type="match status" value="1"/>
</dbReference>
<accession>A0A1L9PDJ2</accession>
<dbReference type="VEuPathDB" id="FungiDB:ASPVEDRAFT_26379"/>
<keyword evidence="2" id="KW-0805">Transcription regulation</keyword>
<keyword evidence="3" id="KW-0238">DNA-binding</keyword>
<dbReference type="GeneID" id="63725410"/>
<evidence type="ECO:0000256" key="6">
    <source>
        <dbReference type="SAM" id="MobiDB-lite"/>
    </source>
</evidence>
<dbReference type="SMART" id="SM00066">
    <property type="entry name" value="GAL4"/>
    <property type="match status" value="1"/>
</dbReference>
<dbReference type="PANTHER" id="PTHR37534:SF46">
    <property type="entry name" value="ZN(II)2CYS6 TRANSCRIPTION FACTOR (EUROFUNG)"/>
    <property type="match status" value="1"/>
</dbReference>